<feature type="domain" description="Fibronectin type-III" evidence="10">
    <location>
        <begin position="1476"/>
        <end position="1572"/>
    </location>
</feature>
<dbReference type="InterPro" id="IPR001791">
    <property type="entry name" value="Laminin_G"/>
</dbReference>
<evidence type="ECO:0000256" key="9">
    <source>
        <dbReference type="SAM" id="SignalP"/>
    </source>
</evidence>
<keyword evidence="8" id="KW-0119">Carbohydrate metabolism</keyword>
<keyword evidence="4 9" id="KW-0732">Signal</keyword>
<dbReference type="GO" id="GO:0016798">
    <property type="term" value="F:hydrolase activity, acting on glycosyl bonds"/>
    <property type="evidence" value="ECO:0007669"/>
    <property type="project" value="UniProtKB-KW"/>
</dbReference>
<dbReference type="GO" id="GO:0005576">
    <property type="term" value="C:extracellular region"/>
    <property type="evidence" value="ECO:0007669"/>
    <property type="project" value="UniProtKB-SubCell"/>
</dbReference>
<evidence type="ECO:0000256" key="8">
    <source>
        <dbReference type="ARBA" id="ARBA00023326"/>
    </source>
</evidence>
<comment type="subcellular location">
    <subcellularLocation>
        <location evidence="1">Cell projection</location>
    </subcellularLocation>
    <subcellularLocation>
        <location evidence="2">Secreted</location>
    </subcellularLocation>
</comment>
<keyword evidence="3" id="KW-0964">Secreted</keyword>
<gene>
    <name evidence="11" type="ORF">HW566_11375</name>
</gene>
<dbReference type="CDD" id="cd00063">
    <property type="entry name" value="FN3"/>
    <property type="match status" value="2"/>
</dbReference>
<sequence length="1841" mass="187603">MRTRIAAVAAAVLALIIGAGVVSVADSASALSPGVAFAAEDQTTWQTNGTVYALGAAGGKVVAGGTFSQIRPPAGRSDAARAANALVVLDAETGEPDACQFPVTLGGGTPTVRAIAVSADQSRVYIGGNFSAVGGVNVARVAVLDVQACTVAPFRAPLPGSTVTALALHGDVLYAGGLFRTVGGQTREAFAAFNATSGALLPWTANAVRATPGPGEPELPKQMGEGRAVAVSPDGSKVVIGGDLARVNGVESHSIAIVSGADAVDGSGGTVLRAYDRHFIHDHSITKAIIDGGDGRFYIGNEGTGGGVFDGRAAFSWATGDQVWRDTCLGATQSLVMYEGTLYSASHAHDCSGINAFNDGIRRYFMAQNPDSMEVLGWLPLGNDGIGEGIGPRALVVATGRTTGQRFLWSGGDFTSINGRAQQGLTRFGPQDTGAPPTPVASAQATSDGTVQVRFRTVVDADDSHLTYSVYRNNAAEPIWTGTGRSLWWERPQVTFVDAAVTPGATYSYRVTASDGTNTSARSAAVSATARSADADYPAAVRADGPTSLWSGSTNGTWVHDSAAAQTRTDAVPAALMDGATVSATGAVPAGGGSLQFDGVNDYAITDQLRSGPSTYTVEAWINTTTTAGGKIAGFGNGRPRTGSNISNLSGSYDRHVYMQNDGRVTFGVWTGGASILTTPQALNDGQWHHVVATQGPGGMALYVDGLRVGANTTPNQQAYWGVWRVGGDQLNGWPGQPASNFFAGLIDEVAIYPTALTANRVAAHYVASGRTLDLNSAPADAYGAAVFAGDPALYWRFDDTTGIADDASLFGGSRGTYNTGAATQPSGAVSGSGSIILPGNESGTVGLTEPTAPSSTTSGEIWFRTDTTAGGKLFGFENTLTGNGGNYDKHLYMTNEGRLVWGSWIGSAAVIESPQAYNDNRWHQAVAVIDETGRKLYVDGQLVASSNVTGAEMGQGRWRVGGGNLGGWPGQPSSFYFDGELDEFAIYGTTLDAADVARHYAIGVADTTAPTAPSGLGAEALADGVHLSWTAATDDHAVVSYTVYRGTTPDFAVSEDTRLGTSTTTTFVDSAQVPGTRYYRVIAVDGAGNAGPATDAVQVELPDTTPPQTPAAPSVTVGAEGVALTWAAATDDVGVTGYTVHRGSTADFTVSAATVLATVAGPAYTDPSPAPGTYYYRVVATDAAGNVSAASPATSGTVAAPDTTAPSAPAGATATLVDGTVQVRWTAATDDRAVTGYVVHRGSDAAFVPDAANRIGEVADLRFDDPGLAPGVYHYKIRAVDAAGNVGDAVSVAVTIESVEPVVVTVPIADDAMVVQGVPGTNYGANTQISARGGSSLIESLLSAQLPAAPNGTTLTRVTLRLRTSTDTTAASVEATDVAVIPDSWNESTVTWNTRPTGAGSPLGRLAQAPATNTAYTVDLSAAALRPLLGQTASLRMTGTGADNLRLWSSEAANATYRPSLVLEFTPLSAPDTAAPTAPSGVQASAAGGTVSLAWTAATDDRGVVRYDIHRSTTPGFAVSAATKVAETTGLGAQNGPLQPGTYVYRVVAVDGAGNAGPASAEAAVTITAPDTTAPSGPGTPAVTVSGTSAQLSWAPSTDDVAVVSYDVYRGASAGFTPDAGSRVATVTTTSHADGPLAPGTYWYRVVARDAAGNTGAPSDAASATLVAPVQTVTVTVPVEADAAGYASTPAQNYGTLNQLVSRGDVGQQSFLRLALPTLPSGASLVSASLGLRTSTDPTAGSSGAHELHLMDGAWDEATLTWNNRPTTVRGTTALGSLTGATATNTAYTAALAIDQLAPLLGQAVTVRVSTAGSDNLRFLSREAGSAAQRPVLTLTYTLP</sequence>
<evidence type="ECO:0000256" key="1">
    <source>
        <dbReference type="ARBA" id="ARBA00004316"/>
    </source>
</evidence>
<name>A0A7D5IWY4_9MICO</name>
<proteinExistence type="predicted"/>
<feature type="domain" description="Fibronectin type-III" evidence="10">
    <location>
        <begin position="1575"/>
        <end position="1671"/>
    </location>
</feature>
<dbReference type="SUPFAM" id="SSF50998">
    <property type="entry name" value="Quinoprotein alcohol dehydrogenase-like"/>
    <property type="match status" value="1"/>
</dbReference>
<dbReference type="InterPro" id="IPR055372">
    <property type="entry name" value="CBM96"/>
</dbReference>
<keyword evidence="7" id="KW-0378">Hydrolase</keyword>
<dbReference type="CDD" id="cd00110">
    <property type="entry name" value="LamG"/>
    <property type="match status" value="1"/>
</dbReference>
<dbReference type="NCBIfam" id="NF033679">
    <property type="entry name" value="DNRLRE_dom"/>
    <property type="match status" value="2"/>
</dbReference>
<evidence type="ECO:0000256" key="3">
    <source>
        <dbReference type="ARBA" id="ARBA00022525"/>
    </source>
</evidence>
<keyword evidence="6" id="KW-0966">Cell projection</keyword>
<dbReference type="InterPro" id="IPR006558">
    <property type="entry name" value="LamG-like"/>
</dbReference>
<dbReference type="SUPFAM" id="SSF49899">
    <property type="entry name" value="Concanavalin A-like lectins/glucanases"/>
    <property type="match status" value="2"/>
</dbReference>
<evidence type="ECO:0000256" key="6">
    <source>
        <dbReference type="ARBA" id="ARBA00023273"/>
    </source>
</evidence>
<dbReference type="Gene3D" id="2.60.120.200">
    <property type="match status" value="2"/>
</dbReference>
<dbReference type="Proteomes" id="UP000509638">
    <property type="component" value="Chromosome"/>
</dbReference>
<dbReference type="GO" id="GO:0042995">
    <property type="term" value="C:cell projection"/>
    <property type="evidence" value="ECO:0007669"/>
    <property type="project" value="UniProtKB-SubCell"/>
</dbReference>
<dbReference type="InterPro" id="IPR011047">
    <property type="entry name" value="Quinoprotein_ADH-like_sf"/>
</dbReference>
<evidence type="ECO:0000313" key="12">
    <source>
        <dbReference type="Proteomes" id="UP000509638"/>
    </source>
</evidence>
<dbReference type="InterPro" id="IPR013783">
    <property type="entry name" value="Ig-like_fold"/>
</dbReference>
<dbReference type="PROSITE" id="PS50853">
    <property type="entry name" value="FN3"/>
    <property type="match status" value="4"/>
</dbReference>
<dbReference type="GO" id="GO:0000272">
    <property type="term" value="P:polysaccharide catabolic process"/>
    <property type="evidence" value="ECO:0007669"/>
    <property type="project" value="UniProtKB-KW"/>
</dbReference>
<dbReference type="SMART" id="SM00560">
    <property type="entry name" value="LamGL"/>
    <property type="match status" value="1"/>
</dbReference>
<evidence type="ECO:0000256" key="5">
    <source>
        <dbReference type="ARBA" id="ARBA00023157"/>
    </source>
</evidence>
<protein>
    <submittedName>
        <fullName evidence="11">DNRLRE domain-containing protein</fullName>
    </submittedName>
</protein>
<dbReference type="SMART" id="SM00060">
    <property type="entry name" value="FN3"/>
    <property type="match status" value="6"/>
</dbReference>
<feature type="signal peptide" evidence="9">
    <location>
        <begin position="1"/>
        <end position="24"/>
    </location>
</feature>
<dbReference type="InterPro" id="IPR003961">
    <property type="entry name" value="FN3_dom"/>
</dbReference>
<dbReference type="Pfam" id="PF13385">
    <property type="entry name" value="Laminin_G_3"/>
    <property type="match status" value="2"/>
</dbReference>
<dbReference type="Gene3D" id="2.60.40.10">
    <property type="entry name" value="Immunoglobulins"/>
    <property type="match status" value="6"/>
</dbReference>
<evidence type="ECO:0000256" key="4">
    <source>
        <dbReference type="ARBA" id="ARBA00022729"/>
    </source>
</evidence>
<keyword evidence="7" id="KW-0326">Glycosidase</keyword>
<dbReference type="EMBL" id="CP058316">
    <property type="protein sequence ID" value="QLD12322.1"/>
    <property type="molecule type" value="Genomic_DNA"/>
</dbReference>
<feature type="chain" id="PRO_5039657074" evidence="9">
    <location>
        <begin position="25"/>
        <end position="1841"/>
    </location>
</feature>
<dbReference type="Pfam" id="PF24517">
    <property type="entry name" value="CBM96"/>
    <property type="match status" value="2"/>
</dbReference>
<dbReference type="InterPro" id="IPR036116">
    <property type="entry name" value="FN3_sf"/>
</dbReference>
<keyword evidence="5" id="KW-1015">Disulfide bond</keyword>
<organism evidence="11 12">
    <name type="scientific">Microbacterium oleivorans</name>
    <dbReference type="NCBI Taxonomy" id="273677"/>
    <lineage>
        <taxon>Bacteria</taxon>
        <taxon>Bacillati</taxon>
        <taxon>Actinomycetota</taxon>
        <taxon>Actinomycetes</taxon>
        <taxon>Micrococcales</taxon>
        <taxon>Microbacteriaceae</taxon>
        <taxon>Microbacterium</taxon>
    </lineage>
</organism>
<feature type="domain" description="Fibronectin type-III" evidence="10">
    <location>
        <begin position="1010"/>
        <end position="1105"/>
    </location>
</feature>
<evidence type="ECO:0000313" key="11">
    <source>
        <dbReference type="EMBL" id="QLD12322.1"/>
    </source>
</evidence>
<dbReference type="SMART" id="SM00282">
    <property type="entry name" value="LamG"/>
    <property type="match status" value="2"/>
</dbReference>
<reference evidence="11 12" key="1">
    <citation type="submission" date="2020-06" db="EMBL/GenBank/DDBJ databases">
        <authorList>
            <person name="Jo H."/>
        </authorList>
    </citation>
    <scope>NUCLEOTIDE SEQUENCE [LARGE SCALE GENOMIC DNA]</scope>
    <source>
        <strain evidence="11 12">I46</strain>
    </source>
</reference>
<keyword evidence="8" id="KW-0624">Polysaccharide degradation</keyword>
<feature type="domain" description="Fibronectin type-III" evidence="10">
    <location>
        <begin position="436"/>
        <end position="533"/>
    </location>
</feature>
<evidence type="ECO:0000256" key="2">
    <source>
        <dbReference type="ARBA" id="ARBA00004613"/>
    </source>
</evidence>
<dbReference type="SUPFAM" id="SSF49265">
    <property type="entry name" value="Fibronectin type III"/>
    <property type="match status" value="3"/>
</dbReference>
<dbReference type="InterPro" id="IPR013320">
    <property type="entry name" value="ConA-like_dom_sf"/>
</dbReference>
<evidence type="ECO:0000256" key="7">
    <source>
        <dbReference type="ARBA" id="ARBA00023295"/>
    </source>
</evidence>
<dbReference type="RefSeq" id="WP_178012978.1">
    <property type="nucleotide sequence ID" value="NZ_CP058316.1"/>
</dbReference>
<evidence type="ECO:0000259" key="10">
    <source>
        <dbReference type="PROSITE" id="PS50853"/>
    </source>
</evidence>
<accession>A0A7D5IWY4</accession>